<dbReference type="Gene3D" id="3.30.200.20">
    <property type="entry name" value="Phosphorylase Kinase, domain 1"/>
    <property type="match status" value="1"/>
</dbReference>
<reference evidence="8" key="1">
    <citation type="journal article" date="2019" name="Int. J. Syst. Evol. Microbiol.">
        <title>The Global Catalogue of Microorganisms (GCM) 10K type strain sequencing project: providing services to taxonomists for standard genome sequencing and annotation.</title>
        <authorList>
            <consortium name="The Broad Institute Genomics Platform"/>
            <consortium name="The Broad Institute Genome Sequencing Center for Infectious Disease"/>
            <person name="Wu L."/>
            <person name="Ma J."/>
        </authorList>
    </citation>
    <scope>NUCLEOTIDE SEQUENCE [LARGE SCALE GENOMIC DNA]</scope>
    <source>
        <strain evidence="8">JCM 17326</strain>
    </source>
</reference>
<evidence type="ECO:0000256" key="2">
    <source>
        <dbReference type="ARBA" id="ARBA00022741"/>
    </source>
</evidence>
<dbReference type="InterPro" id="IPR000719">
    <property type="entry name" value="Prot_kinase_dom"/>
</dbReference>
<keyword evidence="3" id="KW-0418">Kinase</keyword>
<evidence type="ECO:0000256" key="1">
    <source>
        <dbReference type="ARBA" id="ARBA00022679"/>
    </source>
</evidence>
<feature type="region of interest" description="Disordered" evidence="5">
    <location>
        <begin position="534"/>
        <end position="661"/>
    </location>
</feature>
<protein>
    <recommendedName>
        <fullName evidence="6">Protein kinase domain-containing protein</fullName>
    </recommendedName>
</protein>
<evidence type="ECO:0000313" key="7">
    <source>
        <dbReference type="EMBL" id="GAA3540729.1"/>
    </source>
</evidence>
<dbReference type="CDD" id="cd14014">
    <property type="entry name" value="STKc_PknB_like"/>
    <property type="match status" value="1"/>
</dbReference>
<feature type="domain" description="Protein kinase" evidence="6">
    <location>
        <begin position="18"/>
        <end position="272"/>
    </location>
</feature>
<dbReference type="PANTHER" id="PTHR43289:SF34">
    <property type="entry name" value="SERINE_THREONINE-PROTEIN KINASE YBDM-RELATED"/>
    <property type="match status" value="1"/>
</dbReference>
<feature type="region of interest" description="Disordered" evidence="5">
    <location>
        <begin position="277"/>
        <end position="493"/>
    </location>
</feature>
<feature type="compositionally biased region" description="Gly residues" evidence="5">
    <location>
        <begin position="472"/>
        <end position="487"/>
    </location>
</feature>
<proteinExistence type="predicted"/>
<dbReference type="InterPro" id="IPR011009">
    <property type="entry name" value="Kinase-like_dom_sf"/>
</dbReference>
<dbReference type="InterPro" id="IPR008271">
    <property type="entry name" value="Ser/Thr_kinase_AS"/>
</dbReference>
<feature type="compositionally biased region" description="Low complexity" evidence="5">
    <location>
        <begin position="281"/>
        <end position="290"/>
    </location>
</feature>
<organism evidence="7 8">
    <name type="scientific">Nonomuraea rosea</name>
    <dbReference type="NCBI Taxonomy" id="638574"/>
    <lineage>
        <taxon>Bacteria</taxon>
        <taxon>Bacillati</taxon>
        <taxon>Actinomycetota</taxon>
        <taxon>Actinomycetes</taxon>
        <taxon>Streptosporangiales</taxon>
        <taxon>Streptosporangiaceae</taxon>
        <taxon>Nonomuraea</taxon>
    </lineage>
</organism>
<dbReference type="PROSITE" id="PS00108">
    <property type="entry name" value="PROTEIN_KINASE_ST"/>
    <property type="match status" value="1"/>
</dbReference>
<feature type="compositionally biased region" description="Low complexity" evidence="5">
    <location>
        <begin position="629"/>
        <end position="661"/>
    </location>
</feature>
<evidence type="ECO:0000259" key="6">
    <source>
        <dbReference type="PROSITE" id="PS50011"/>
    </source>
</evidence>
<dbReference type="RefSeq" id="WP_345560610.1">
    <property type="nucleotide sequence ID" value="NZ_BAABDQ010000003.1"/>
</dbReference>
<gene>
    <name evidence="7" type="ORF">GCM10022419_021040</name>
</gene>
<name>A0ABP6VUP0_9ACTN</name>
<dbReference type="Pfam" id="PF00069">
    <property type="entry name" value="Pkinase"/>
    <property type="match status" value="1"/>
</dbReference>
<dbReference type="PROSITE" id="PS50011">
    <property type="entry name" value="PROTEIN_KINASE_DOM"/>
    <property type="match status" value="1"/>
</dbReference>
<evidence type="ECO:0000256" key="3">
    <source>
        <dbReference type="ARBA" id="ARBA00022777"/>
    </source>
</evidence>
<feature type="compositionally biased region" description="Gly residues" evidence="5">
    <location>
        <begin position="369"/>
        <end position="393"/>
    </location>
</feature>
<sequence>MNQFQPLAADDPRRLGAYDIVARLGEGGQGVVYLGKGDDGEQAAVKLLHHALVADADARTRFLREVAVAQRVARFCTAPVLAADLDGSRPYIVSEFVPGPSLREMVINEGPRRGAALERLAISTATALAAIHRAGILHRDFKPANVLMGPEGPVVIDFGIARALDSPGATATGMAMGTPSYLAPEQLSGAAVSEAADVFAWGVTMVFAATGKPAFGADSIPVVMNRILNEEPQLGGMDGVLAELVAACLSKDPTQRPSADEIIIRLTGQPAPKAAIEPVTGQQAAAPQPGQAGGRSGPVRPTAPDEDSYPGPWMQPTGPHAVGGALQTGPQPVAPPQTGPYGRPAAAASSPAAAPGLAQNGPSAAPSGQPGGHGPQAGMPGGGPQAGMPGGQPGAPLNGPQPGGPHGPHGGPQAGGPQGVGPQGPHAGGPQGPQGVGPQGPQAGHLAAAGMPPHGAGMPPGGPYQGAAPQGGPHGRQSGPGGPGRPGDGAPAKQRRTLTLALSGAAAAALLVVVGAVVVQANSKEVPVVAVGNASQNTQGDGSAAEPPTGDQTPLPPLPTGSTVPVPTLDVETPGETKQPKRPTKEPIAQVPNVATDAPRPQTTTNRPEPTPTKTKKKSTLVEPDLGGTESAPPTTPATEVPATTRPVPKTTTKPPVKPPYKNTYTPTAVCGSGYKVIDRHVLDSKATVFLLYNATAKKNCVVTLSNLVYPSKVQMNAVLQVKGGSSASNPGKFTAYAGPVRLSAYKKCVIWGGTFGSVAWKSGWSHCT</sequence>
<dbReference type="PANTHER" id="PTHR43289">
    <property type="entry name" value="MITOGEN-ACTIVATED PROTEIN KINASE KINASE KINASE 20-RELATED"/>
    <property type="match status" value="1"/>
</dbReference>
<comment type="caution">
    <text evidence="7">The sequence shown here is derived from an EMBL/GenBank/DDBJ whole genome shotgun (WGS) entry which is preliminary data.</text>
</comment>
<accession>A0ABP6VUP0</accession>
<keyword evidence="2" id="KW-0547">Nucleotide-binding</keyword>
<evidence type="ECO:0000313" key="8">
    <source>
        <dbReference type="Proteomes" id="UP001500630"/>
    </source>
</evidence>
<evidence type="ECO:0000256" key="4">
    <source>
        <dbReference type="ARBA" id="ARBA00022840"/>
    </source>
</evidence>
<keyword evidence="4" id="KW-0067">ATP-binding</keyword>
<keyword evidence="8" id="KW-1185">Reference proteome</keyword>
<dbReference type="EMBL" id="BAABDQ010000003">
    <property type="protein sequence ID" value="GAA3540729.1"/>
    <property type="molecule type" value="Genomic_DNA"/>
</dbReference>
<evidence type="ECO:0000256" key="5">
    <source>
        <dbReference type="SAM" id="MobiDB-lite"/>
    </source>
</evidence>
<dbReference type="SUPFAM" id="SSF56112">
    <property type="entry name" value="Protein kinase-like (PK-like)"/>
    <property type="match status" value="1"/>
</dbReference>
<dbReference type="Gene3D" id="1.10.510.10">
    <property type="entry name" value="Transferase(Phosphotransferase) domain 1"/>
    <property type="match status" value="1"/>
</dbReference>
<feature type="compositionally biased region" description="Low complexity" evidence="5">
    <location>
        <begin position="439"/>
        <end position="457"/>
    </location>
</feature>
<feature type="compositionally biased region" description="Low complexity" evidence="5">
    <location>
        <begin position="344"/>
        <end position="368"/>
    </location>
</feature>
<keyword evidence="1" id="KW-0808">Transferase</keyword>
<feature type="compositionally biased region" description="Gly residues" evidence="5">
    <location>
        <begin position="404"/>
        <end position="438"/>
    </location>
</feature>
<dbReference type="Proteomes" id="UP001500630">
    <property type="component" value="Unassembled WGS sequence"/>
</dbReference>